<dbReference type="PROSITE" id="PS51186">
    <property type="entry name" value="GNAT"/>
    <property type="match status" value="1"/>
</dbReference>
<dbReference type="CDD" id="cd04301">
    <property type="entry name" value="NAT_SF"/>
    <property type="match status" value="1"/>
</dbReference>
<dbReference type="SMART" id="SM00881">
    <property type="entry name" value="CoA_binding"/>
    <property type="match status" value="1"/>
</dbReference>
<comment type="caution">
    <text evidence="2">The sequence shown here is derived from an EMBL/GenBank/DDBJ whole genome shotgun (WGS) entry which is preliminary data.</text>
</comment>
<dbReference type="Pfam" id="PF13607">
    <property type="entry name" value="Succ_CoA_lig"/>
    <property type="match status" value="1"/>
</dbReference>
<evidence type="ECO:0000313" key="3">
    <source>
        <dbReference type="Proteomes" id="UP000190229"/>
    </source>
</evidence>
<dbReference type="Pfam" id="PF13380">
    <property type="entry name" value="CoA_binding_2"/>
    <property type="match status" value="1"/>
</dbReference>
<gene>
    <name evidence="2" type="ORF">B2M26_01845</name>
</gene>
<proteinExistence type="predicted"/>
<dbReference type="GO" id="GO:0016747">
    <property type="term" value="F:acyltransferase activity, transferring groups other than amino-acyl groups"/>
    <property type="evidence" value="ECO:0007669"/>
    <property type="project" value="InterPro"/>
</dbReference>
<name>A0A1V4EXM6_9BACL</name>
<dbReference type="SUPFAM" id="SSF52210">
    <property type="entry name" value="Succinyl-CoA synthetase domains"/>
    <property type="match status" value="2"/>
</dbReference>
<sequence>MRLREGIAMTRIILRDGRVATMVVATQSEDDVARIRSLYERVSRDSLYARFMHVVKHVSDAMIRGMIADGGAQGITLLCIAREETLAMGHYMRGEDAMAEVAFLVDDQLRNMGLGTLLLEHLAEHAWRHGITRFEAHVLRENTAMQHVFRQSGYAVKSDATFTTIRFELPLALTEQSRHLRESREKAATARSLAPFFRPRAIALIGASRNPVRLGHLLLRHILLSAYQGAVFPVNPTAYAISGVRAYQDVAEIPDPIDLAVIVVPAKQASTVVASCVQAGIRAIMVASSGFAEADAQGAARQEEMVALVRGAGGRLLGPNGMGVVNTDCDVSLNASFSPVMPKRGALAIASHSGALGVAILEYATRIGVGIASFVSLGNRADVSGNDLLQYWEDDPETEMVALYLESFGNPRKFSRIVRRMAPNKPILVVKSARTAAGVALSDTRQTTQIASDLLVDALFRQTGIIRVDTLQDIFDVAALLSTKRMPRGRRVAIVTNTAGGAVIAADTLTREGLQFVGPLVNLGFEELANSYRDVLPHVLRDPAVDAVIVIFTPVGVVDEGAVLRAIGEAVNEVYADSAQDEQKPVVANLLMMGEEKPRAIAVGGVAIPIYPFPEQAVRALSKVAEYAFRKAESRGSIPEFEGWDHAAIRAEMIACKSRADRLCGESARTLMNLCGVDLDDQGQTPNAMQSVAAEGGRSDENVFSLRVVSDPLFGLLLTLNDGEDGSPSDVLPRDPDALRITPLTDVDARELALHALKLRALQSAALAPAGVDEFLPPARSLSELLLRISTLVDESPEISALTLGCITVRGDHVFVQANRICFLFHPDARSGGETS</sequence>
<reference evidence="2 3" key="1">
    <citation type="submission" date="2017-02" db="EMBL/GenBank/DDBJ databases">
        <title>Draft genome of Acidibacillus ferrooxidans Huett2.</title>
        <authorList>
            <person name="Schopf S."/>
        </authorList>
    </citation>
    <scope>NUCLEOTIDE SEQUENCE [LARGE SCALE GENOMIC DNA]</scope>
    <source>
        <strain evidence="2 3">Huett2</strain>
    </source>
</reference>
<dbReference type="Proteomes" id="UP000190229">
    <property type="component" value="Unassembled WGS sequence"/>
</dbReference>
<dbReference type="InterPro" id="IPR003781">
    <property type="entry name" value="CoA-bd"/>
</dbReference>
<keyword evidence="3" id="KW-1185">Reference proteome</keyword>
<dbReference type="SUPFAM" id="SSF51735">
    <property type="entry name" value="NAD(P)-binding Rossmann-fold domains"/>
    <property type="match status" value="1"/>
</dbReference>
<evidence type="ECO:0000313" key="2">
    <source>
        <dbReference type="EMBL" id="OPG17494.1"/>
    </source>
</evidence>
<accession>A0A1V4EXM6</accession>
<dbReference type="SUPFAM" id="SSF55729">
    <property type="entry name" value="Acyl-CoA N-acyltransferases (Nat)"/>
    <property type="match status" value="1"/>
</dbReference>
<dbReference type="Gene3D" id="3.40.630.30">
    <property type="match status" value="1"/>
</dbReference>
<evidence type="ECO:0000259" key="1">
    <source>
        <dbReference type="PROSITE" id="PS51186"/>
    </source>
</evidence>
<feature type="domain" description="N-acetyltransferase" evidence="1">
    <location>
        <begin position="22"/>
        <end position="172"/>
    </location>
</feature>
<dbReference type="InterPro" id="IPR000182">
    <property type="entry name" value="GNAT_dom"/>
</dbReference>
<dbReference type="InterPro" id="IPR032875">
    <property type="entry name" value="Succ_CoA_lig_flav_dom"/>
</dbReference>
<dbReference type="Gene3D" id="3.40.50.261">
    <property type="entry name" value="Succinyl-CoA synthetase domains"/>
    <property type="match status" value="2"/>
</dbReference>
<dbReference type="PANTHER" id="PTHR42793">
    <property type="entry name" value="COA BINDING DOMAIN CONTAINING PROTEIN"/>
    <property type="match status" value="1"/>
</dbReference>
<organism evidence="2 3">
    <name type="scientific">Ferroacidibacillus organovorans</name>
    <dbReference type="NCBI Taxonomy" id="1765683"/>
    <lineage>
        <taxon>Bacteria</taxon>
        <taxon>Bacillati</taxon>
        <taxon>Bacillota</taxon>
        <taxon>Bacilli</taxon>
        <taxon>Bacillales</taxon>
        <taxon>Alicyclobacillaceae</taxon>
        <taxon>Ferroacidibacillus</taxon>
    </lineage>
</organism>
<dbReference type="Gene3D" id="3.30.470.20">
    <property type="entry name" value="ATP-grasp fold, B domain"/>
    <property type="match status" value="1"/>
</dbReference>
<protein>
    <recommendedName>
        <fullName evidence="1">N-acetyltransferase domain-containing protein</fullName>
    </recommendedName>
</protein>
<dbReference type="InterPro" id="IPR016181">
    <property type="entry name" value="Acyl_CoA_acyltransferase"/>
</dbReference>
<dbReference type="InterPro" id="IPR016102">
    <property type="entry name" value="Succinyl-CoA_synth-like"/>
</dbReference>
<dbReference type="Gene3D" id="3.40.50.720">
    <property type="entry name" value="NAD(P)-binding Rossmann-like Domain"/>
    <property type="match status" value="1"/>
</dbReference>
<dbReference type="PANTHER" id="PTHR42793:SF1">
    <property type="entry name" value="PEPTIDYL-LYSINE N-ACETYLTRANSFERASE PATZ"/>
    <property type="match status" value="1"/>
</dbReference>
<dbReference type="InterPro" id="IPR036291">
    <property type="entry name" value="NAD(P)-bd_dom_sf"/>
</dbReference>
<dbReference type="Pfam" id="PF00583">
    <property type="entry name" value="Acetyltransf_1"/>
    <property type="match status" value="1"/>
</dbReference>
<dbReference type="AlphaFoldDB" id="A0A1V4EXM6"/>
<dbReference type="EMBL" id="MWPS01000003">
    <property type="protein sequence ID" value="OPG17494.1"/>
    <property type="molecule type" value="Genomic_DNA"/>
</dbReference>